<dbReference type="EMBL" id="CP014229">
    <property type="protein sequence ID" value="AMD89497.1"/>
    <property type="molecule type" value="Genomic_DNA"/>
</dbReference>
<accession>A0A0X8JIL6</accession>
<dbReference type="Pfam" id="PF13550">
    <property type="entry name" value="Phage-tail_3"/>
    <property type="match status" value="1"/>
</dbReference>
<feature type="transmembrane region" description="Helical" evidence="1">
    <location>
        <begin position="122"/>
        <end position="143"/>
    </location>
</feature>
<dbReference type="KEGG" id="dfi:AXF13_04860"/>
<dbReference type="InterPro" id="IPR055385">
    <property type="entry name" value="GpJ_HDII-ins2"/>
</dbReference>
<feature type="domain" description="Tip attachment protein J HDII-ins2" evidence="3">
    <location>
        <begin position="288"/>
        <end position="402"/>
    </location>
</feature>
<evidence type="ECO:0000259" key="3">
    <source>
        <dbReference type="Pfam" id="PF24801"/>
    </source>
</evidence>
<keyword evidence="1" id="KW-1133">Transmembrane helix</keyword>
<protein>
    <submittedName>
        <fullName evidence="4">Uncharacterized protein</fullName>
    </submittedName>
</protein>
<evidence type="ECO:0000313" key="5">
    <source>
        <dbReference type="Proteomes" id="UP000069241"/>
    </source>
</evidence>
<evidence type="ECO:0000259" key="2">
    <source>
        <dbReference type="Pfam" id="PF13550"/>
    </source>
</evidence>
<gene>
    <name evidence="4" type="ORF">AXF13_04860</name>
</gene>
<keyword evidence="1" id="KW-0812">Transmembrane</keyword>
<keyword evidence="1" id="KW-0472">Membrane</keyword>
<evidence type="ECO:0000256" key="1">
    <source>
        <dbReference type="SAM" id="Phobius"/>
    </source>
</evidence>
<feature type="transmembrane region" description="Helical" evidence="1">
    <location>
        <begin position="90"/>
        <end position="115"/>
    </location>
</feature>
<dbReference type="AlphaFoldDB" id="A0A0X8JIL6"/>
<dbReference type="RefSeq" id="WP_062251868.1">
    <property type="nucleotide sequence ID" value="NZ_CP014229.1"/>
</dbReference>
<feature type="domain" description="Tip attachment protein J" evidence="2">
    <location>
        <begin position="529"/>
        <end position="665"/>
    </location>
</feature>
<dbReference type="STRING" id="44742.AXF13_04860"/>
<dbReference type="CDD" id="cd00063">
    <property type="entry name" value="FN3"/>
    <property type="match status" value="1"/>
</dbReference>
<dbReference type="InterPro" id="IPR036116">
    <property type="entry name" value="FN3_sf"/>
</dbReference>
<dbReference type="NCBIfam" id="NF040662">
    <property type="entry name" value="attach_TipJ_rel"/>
    <property type="match status" value="1"/>
</dbReference>
<reference evidence="5" key="1">
    <citation type="submission" date="2016-02" db="EMBL/GenBank/DDBJ databases">
        <authorList>
            <person name="Holder M.E."/>
            <person name="Ajami N.J."/>
            <person name="Petrosino J.F."/>
        </authorList>
    </citation>
    <scope>NUCLEOTIDE SEQUENCE [LARGE SCALE GENOMIC DNA]</scope>
    <source>
        <strain evidence="5">CCUG 45958</strain>
    </source>
</reference>
<dbReference type="SUPFAM" id="SSF49265">
    <property type="entry name" value="Fibronectin type III"/>
    <property type="match status" value="1"/>
</dbReference>
<sequence>MISVAHVLPDGTVKESFEMADGMTLEQAARTICPDSGGKFPAPVIAIVGSKPAVRELGDWEYPLGDGALVQFRQLALGGGGGGGSNPLQMVLQIAIIALAVATSVFLGPGAFGIAGLGLNSFVASLAGAGVMILGTMLMGQLFPQSLPQGQLSANAAAAASPTYSINASGNQARLYQPEPEGFGRMKIVPDFVANTWTQYVGNDQIGYFVYGIGRGRYEAESLQFGESVFWRDGELVEGSPYEIQDIQFVEPGQAVTIFPDNVIASDEVNGQELFAPNDAEYDGVIGPYTTNSPGTKTNKLLFDFVLQTGLGHYNDQGDLENYSVSWKIEYRAVDDFGNPGSEWAVLDTPSMTAATLTPQRLTKTYDVAEGRYQARVVRTSNTTGDGRTLDTLVWGAMRAILPGTYAYPISCIAFSIKASNALTQNASTRFSVIATRKLPLYDRATKTWSDETPTRSWAAAVAHVCKCEWGGRVSDANIDLDALWAIDEKLQARGWQYDSYIDGAYLVWPLLVEMCQSQCVIPRFVGPVLSFVMDAADRPPVFALTPRNIVRNSFSVTYATWSDETPDDVTVEYLDADYGYQQRDVTATLPESESREPSGLNILGITSREHAHKVAVAYAAHNRWQRVIVECQVEALGRVINRGDVCTVAHPRFRNTAAGAVAAWDEGGLEISLKRDMGRTGADTDEGDGYIALTRQDGSIWGPCKLAALEDSTAILDSADYATLLLQGQGNPFEWLTSGMDRLPTTWTLYTSRVYQRLMVVDSVTTQDFLHYSLKLLNYDDRIYQYGDMETPPWQGRGQIPVIETLDAPENLRGVIKAPETVTLVWMSVPGASWYEVETSATGESWVNLGRSNVTQMTVTVAPGVIYARVRAASDTLQSGWAMWEGDTSIPTPDAPAPVLDGEYAGASATISWEPVEHAEGYAVALKSGGQTLYTSRVASGPFEVTPEIQEGGPFRELECMVSAVGAAGSSPEATVALSDPAPVAPVDAEVVIGTSGVTLQSVTPDEAPDKTGYVIVRGDATDFTAAQAAELRQTAALPYVWDGLAAGTYYFRVAVKDAFFDLARNPLSLNWSPVLAVEISGGGDGQ</sequence>
<dbReference type="InterPro" id="IPR032876">
    <property type="entry name" value="J_dom"/>
</dbReference>
<dbReference type="Pfam" id="PF24801">
    <property type="entry name" value="FNIII-A_GpJ"/>
    <property type="match status" value="1"/>
</dbReference>
<dbReference type="InterPro" id="IPR003961">
    <property type="entry name" value="FN3_dom"/>
</dbReference>
<dbReference type="Proteomes" id="UP000069241">
    <property type="component" value="Chromosome"/>
</dbReference>
<name>A0A0X8JIL6_9BACT</name>
<keyword evidence="5" id="KW-1185">Reference proteome</keyword>
<organism evidence="4 5">
    <name type="scientific">Desulfovibrio fairfieldensis</name>
    <dbReference type="NCBI Taxonomy" id="44742"/>
    <lineage>
        <taxon>Bacteria</taxon>
        <taxon>Pseudomonadati</taxon>
        <taxon>Thermodesulfobacteriota</taxon>
        <taxon>Desulfovibrionia</taxon>
        <taxon>Desulfovibrionales</taxon>
        <taxon>Desulfovibrionaceae</taxon>
        <taxon>Desulfovibrio</taxon>
    </lineage>
</organism>
<evidence type="ECO:0000313" key="4">
    <source>
        <dbReference type="EMBL" id="AMD89497.1"/>
    </source>
</evidence>
<proteinExistence type="predicted"/>